<dbReference type="Pfam" id="PF00109">
    <property type="entry name" value="ketoacyl-synt"/>
    <property type="match status" value="1"/>
</dbReference>
<dbReference type="InterPro" id="IPR014030">
    <property type="entry name" value="Ketoacyl_synth_N"/>
</dbReference>
<dbReference type="AlphaFoldDB" id="A0AA39R1G0"/>
<reference evidence="3" key="1">
    <citation type="submission" date="2023-03" db="EMBL/GenBank/DDBJ databases">
        <title>Complete genome of Cladonia borealis.</title>
        <authorList>
            <person name="Park H."/>
        </authorList>
    </citation>
    <scope>NUCLEOTIDE SEQUENCE</scope>
    <source>
        <strain evidence="3">ANT050790</strain>
    </source>
</reference>
<gene>
    <name evidence="3" type="ORF">JMJ35_006244</name>
</gene>
<dbReference type="SUPFAM" id="SSF53901">
    <property type="entry name" value="Thiolase-like"/>
    <property type="match status" value="1"/>
</dbReference>
<dbReference type="Gene3D" id="3.40.47.10">
    <property type="match status" value="1"/>
</dbReference>
<organism evidence="3 4">
    <name type="scientific">Cladonia borealis</name>
    <dbReference type="NCBI Taxonomy" id="184061"/>
    <lineage>
        <taxon>Eukaryota</taxon>
        <taxon>Fungi</taxon>
        <taxon>Dikarya</taxon>
        <taxon>Ascomycota</taxon>
        <taxon>Pezizomycotina</taxon>
        <taxon>Lecanoromycetes</taxon>
        <taxon>OSLEUM clade</taxon>
        <taxon>Lecanoromycetidae</taxon>
        <taxon>Lecanorales</taxon>
        <taxon>Lecanorineae</taxon>
        <taxon>Cladoniaceae</taxon>
        <taxon>Cladonia</taxon>
    </lineage>
</organism>
<dbReference type="InterPro" id="IPR016039">
    <property type="entry name" value="Thiolase-like"/>
</dbReference>
<dbReference type="Proteomes" id="UP001166286">
    <property type="component" value="Unassembled WGS sequence"/>
</dbReference>
<accession>A0AA39R1G0</accession>
<dbReference type="EMBL" id="JAFEKC020000013">
    <property type="protein sequence ID" value="KAK0511671.1"/>
    <property type="molecule type" value="Genomic_DNA"/>
</dbReference>
<evidence type="ECO:0000259" key="2">
    <source>
        <dbReference type="Pfam" id="PF00109"/>
    </source>
</evidence>
<evidence type="ECO:0000313" key="3">
    <source>
        <dbReference type="EMBL" id="KAK0511671.1"/>
    </source>
</evidence>
<feature type="domain" description="Beta-ketoacyl synthase-like N-terminal" evidence="2">
    <location>
        <begin position="73"/>
        <end position="119"/>
    </location>
</feature>
<evidence type="ECO:0000313" key="4">
    <source>
        <dbReference type="Proteomes" id="UP001166286"/>
    </source>
</evidence>
<dbReference type="GO" id="GO:0016746">
    <property type="term" value="F:acyltransferase activity"/>
    <property type="evidence" value="ECO:0007669"/>
    <property type="project" value="InterPro"/>
</dbReference>
<keyword evidence="4" id="KW-1185">Reference proteome</keyword>
<name>A0AA39R1G0_9LECA</name>
<evidence type="ECO:0000256" key="1">
    <source>
        <dbReference type="SAM" id="MobiDB-lite"/>
    </source>
</evidence>
<feature type="compositionally biased region" description="Polar residues" evidence="1">
    <location>
        <begin position="39"/>
        <end position="48"/>
    </location>
</feature>
<feature type="compositionally biased region" description="Polar residues" evidence="1">
    <location>
        <begin position="12"/>
        <end position="24"/>
    </location>
</feature>
<protein>
    <recommendedName>
        <fullName evidence="2">Beta-ketoacyl synthase-like N-terminal domain-containing protein</fullName>
    </recommendedName>
</protein>
<proteinExistence type="predicted"/>
<sequence length="130" mass="14134">MNNDSPGDGSSIHGQVTLSGSTTVREYRDGHSFDGGNINGPTAPTNSTESRKYTKQSFDNDNTFNNVQCHTQNPIAICGMLLRLPAGLRTPQDLWKFLLAGSDVLGRVPSPRYNWQPSMILPESIGLGQV</sequence>
<comment type="caution">
    <text evidence="3">The sequence shown here is derived from an EMBL/GenBank/DDBJ whole genome shotgun (WGS) entry which is preliminary data.</text>
</comment>
<feature type="region of interest" description="Disordered" evidence="1">
    <location>
        <begin position="1"/>
        <end position="62"/>
    </location>
</feature>